<organism evidence="1 2">
    <name type="scientific">Cellulomonas chitinilytica</name>
    <dbReference type="NCBI Taxonomy" id="398759"/>
    <lineage>
        <taxon>Bacteria</taxon>
        <taxon>Bacillati</taxon>
        <taxon>Actinomycetota</taxon>
        <taxon>Actinomycetes</taxon>
        <taxon>Micrococcales</taxon>
        <taxon>Cellulomonadaceae</taxon>
        <taxon>Cellulomonas</taxon>
    </lineage>
</organism>
<dbReference type="AlphaFoldDB" id="A0A919P4N3"/>
<gene>
    <name evidence="1" type="ORF">Cch01nite_40310</name>
</gene>
<dbReference type="Proteomes" id="UP000632740">
    <property type="component" value="Unassembled WGS sequence"/>
</dbReference>
<protein>
    <recommendedName>
        <fullName evidence="3">Adenylyl cyclase</fullName>
    </recommendedName>
</protein>
<name>A0A919P4N3_9CELL</name>
<dbReference type="SUPFAM" id="SSF51126">
    <property type="entry name" value="Pectin lyase-like"/>
    <property type="match status" value="1"/>
</dbReference>
<comment type="caution">
    <text evidence="1">The sequence shown here is derived from an EMBL/GenBank/DDBJ whole genome shotgun (WGS) entry which is preliminary data.</text>
</comment>
<accession>A0A919P4N3</accession>
<dbReference type="InterPro" id="IPR011050">
    <property type="entry name" value="Pectin_lyase_fold/virulence"/>
</dbReference>
<dbReference type="InterPro" id="IPR059186">
    <property type="entry name" value="SACTE_4363"/>
</dbReference>
<dbReference type="EMBL" id="BONK01000018">
    <property type="protein sequence ID" value="GIG23307.1"/>
    <property type="molecule type" value="Genomic_DNA"/>
</dbReference>
<dbReference type="Gene3D" id="2.160.20.10">
    <property type="entry name" value="Single-stranded right-handed beta-helix, Pectin lyase-like"/>
    <property type="match status" value="1"/>
</dbReference>
<evidence type="ECO:0008006" key="3">
    <source>
        <dbReference type="Google" id="ProtNLM"/>
    </source>
</evidence>
<reference evidence="1" key="1">
    <citation type="submission" date="2021-01" db="EMBL/GenBank/DDBJ databases">
        <title>Whole genome shotgun sequence of Cellulomonas chitinilytica NBRC 110799.</title>
        <authorList>
            <person name="Komaki H."/>
            <person name="Tamura T."/>
        </authorList>
    </citation>
    <scope>NUCLEOTIDE SEQUENCE</scope>
    <source>
        <strain evidence="1">NBRC 110799</strain>
    </source>
</reference>
<dbReference type="InterPro" id="IPR012334">
    <property type="entry name" value="Pectin_lyas_fold"/>
</dbReference>
<evidence type="ECO:0000313" key="1">
    <source>
        <dbReference type="EMBL" id="GIG23307.1"/>
    </source>
</evidence>
<sequence length="607" mass="62809">MAPPALASGTTPDFGPNVKIFDPSTPVDQINSHLASIANEPEFSSNRHAVYFKPGTYGSSAGQDDPATATGIVNTQVGYYTSIAGLGSSPDDVKINGALHAEPNQAADGTSDSLTVFYRSLANLAVNPIQRPVGADAQRARPEGIEAPHTMRWATSQASPLRRVHILGNLDLTGQYGANAFGTELADSKVDRTVISDDGTTGPAQAQYYTRDSQIGSWSGDGVNLVFSGVTGAPRTNFGAGGTTTLATTPTSRPAPFLTINSGVYEVFVPSARTTTSGANWSTASNAGVRIPVSKFYIAKPTTDTAATINAALASGKHLLLTPGVYRLNGPIKVTRANTVVLGMGYATLAPSGGAAAITIGDVPGVVVSSIMIDASSGTDVLVQVGTRGATHVGDAVNPTALSDVFVRVGGAQEGSARTMLEVNSDRVILDGCWLWRADHGAGVGWTSNTVDTGLLVNGADVTALGLFVEHTQKNQVVWNGERGTTVFYQSEMPYDPPNQESWSDGTSEGYASYKVASGVKVHDAKGLAIYTLFMPSTFAGQPVHAASAIQAPTSDAVHFQSMTTAVIYFGGGIRHVINANGGAVDASQPNSVVYGMTAAARLVAGP</sequence>
<evidence type="ECO:0000313" key="2">
    <source>
        <dbReference type="Proteomes" id="UP000632740"/>
    </source>
</evidence>
<proteinExistence type="predicted"/>
<dbReference type="CDD" id="cd23669">
    <property type="entry name" value="GH55_SacteLam55A-like"/>
    <property type="match status" value="1"/>
</dbReference>
<keyword evidence="2" id="KW-1185">Reference proteome</keyword>